<dbReference type="RefSeq" id="XP_013901856.1">
    <property type="nucleotide sequence ID" value="XM_014046402.1"/>
</dbReference>
<evidence type="ECO:0000313" key="3">
    <source>
        <dbReference type="Proteomes" id="UP000054498"/>
    </source>
</evidence>
<dbReference type="AlphaFoldDB" id="A0A0D2MQY7"/>
<dbReference type="OrthoDB" id="2113314at2759"/>
<accession>A0A0D2MQY7</accession>
<evidence type="ECO:0000313" key="2">
    <source>
        <dbReference type="EMBL" id="KIZ02837.1"/>
    </source>
</evidence>
<dbReference type="KEGG" id="mng:MNEG_5126"/>
<sequence length="139" mass="14605">MHQANLNVEGTNKATGYSLAMRWIERVLTRVTAWVTWPVRSLKLDDLMALYRRREARDNCKLSYRLEVATASGAVQAVTVRSGGGACQAPLTVGAAASAAGGARDAVEAAAPVYRFDLAAGAVLRVATSGMAWAVPAAA</sequence>
<organism evidence="2 3">
    <name type="scientific">Monoraphidium neglectum</name>
    <dbReference type="NCBI Taxonomy" id="145388"/>
    <lineage>
        <taxon>Eukaryota</taxon>
        <taxon>Viridiplantae</taxon>
        <taxon>Chlorophyta</taxon>
        <taxon>core chlorophytes</taxon>
        <taxon>Chlorophyceae</taxon>
        <taxon>CS clade</taxon>
        <taxon>Sphaeropleales</taxon>
        <taxon>Selenastraceae</taxon>
        <taxon>Monoraphidium</taxon>
    </lineage>
</organism>
<proteinExistence type="predicted"/>
<protein>
    <recommendedName>
        <fullName evidence="1">Agd3 deacetylase domain-containing protein</fullName>
    </recommendedName>
</protein>
<dbReference type="EMBL" id="KK100967">
    <property type="protein sequence ID" value="KIZ02837.1"/>
    <property type="molecule type" value="Genomic_DNA"/>
</dbReference>
<evidence type="ECO:0000259" key="1">
    <source>
        <dbReference type="Pfam" id="PF25115"/>
    </source>
</evidence>
<dbReference type="STRING" id="145388.A0A0D2MQY7"/>
<dbReference type="InterPro" id="IPR056826">
    <property type="entry name" value="Agd3_CE"/>
</dbReference>
<dbReference type="GeneID" id="25738003"/>
<dbReference type="Proteomes" id="UP000054498">
    <property type="component" value="Unassembled WGS sequence"/>
</dbReference>
<feature type="domain" description="Agd3 deacetylase" evidence="1">
    <location>
        <begin position="2"/>
        <end position="63"/>
    </location>
</feature>
<gene>
    <name evidence="2" type="ORF">MNEG_5126</name>
</gene>
<dbReference type="Pfam" id="PF25115">
    <property type="entry name" value="Agd3_CE"/>
    <property type="match status" value="1"/>
</dbReference>
<keyword evidence="3" id="KW-1185">Reference proteome</keyword>
<reference evidence="2 3" key="1">
    <citation type="journal article" date="2013" name="BMC Genomics">
        <title>Reconstruction of the lipid metabolism for the microalga Monoraphidium neglectum from its genome sequence reveals characteristics suitable for biofuel production.</title>
        <authorList>
            <person name="Bogen C."/>
            <person name="Al-Dilaimi A."/>
            <person name="Albersmeier A."/>
            <person name="Wichmann J."/>
            <person name="Grundmann M."/>
            <person name="Rupp O."/>
            <person name="Lauersen K.J."/>
            <person name="Blifernez-Klassen O."/>
            <person name="Kalinowski J."/>
            <person name="Goesmann A."/>
            <person name="Mussgnug J.H."/>
            <person name="Kruse O."/>
        </authorList>
    </citation>
    <scope>NUCLEOTIDE SEQUENCE [LARGE SCALE GENOMIC DNA]</scope>
    <source>
        <strain evidence="2 3">SAG 48.87</strain>
    </source>
</reference>
<name>A0A0D2MQY7_9CHLO</name>